<evidence type="ECO:0000313" key="1">
    <source>
        <dbReference type="EMBL" id="PKC62997.1"/>
    </source>
</evidence>
<dbReference type="EMBL" id="LLXH01000786">
    <property type="protein sequence ID" value="PKC62997.1"/>
    <property type="molecule type" value="Genomic_DNA"/>
</dbReference>
<gene>
    <name evidence="1" type="ORF">RhiirA1_397185</name>
</gene>
<reference evidence="1 2" key="1">
    <citation type="submission" date="2017-10" db="EMBL/GenBank/DDBJ databases">
        <title>Extensive intraspecific genome diversity in a model arbuscular mycorrhizal fungus.</title>
        <authorList>
            <person name="Chen E.C.H."/>
            <person name="Morin E."/>
            <person name="Baudet D."/>
            <person name="Noel J."/>
            <person name="Ndikumana S."/>
            <person name="Charron P."/>
            <person name="St-Onge C."/>
            <person name="Giorgi J."/>
            <person name="Grigoriev I.V."/>
            <person name="Roux C."/>
            <person name="Martin F.M."/>
            <person name="Corradi N."/>
        </authorList>
    </citation>
    <scope>NUCLEOTIDE SEQUENCE [LARGE SCALE GENOMIC DNA]</scope>
    <source>
        <strain evidence="1 2">A1</strain>
    </source>
</reference>
<protein>
    <submittedName>
        <fullName evidence="1">Uncharacterized protein</fullName>
    </submittedName>
</protein>
<evidence type="ECO:0000313" key="2">
    <source>
        <dbReference type="Proteomes" id="UP000232688"/>
    </source>
</evidence>
<organism evidence="1 2">
    <name type="scientific">Rhizophagus irregularis</name>
    <dbReference type="NCBI Taxonomy" id="588596"/>
    <lineage>
        <taxon>Eukaryota</taxon>
        <taxon>Fungi</taxon>
        <taxon>Fungi incertae sedis</taxon>
        <taxon>Mucoromycota</taxon>
        <taxon>Glomeromycotina</taxon>
        <taxon>Glomeromycetes</taxon>
        <taxon>Glomerales</taxon>
        <taxon>Glomeraceae</taxon>
        <taxon>Rhizophagus</taxon>
    </lineage>
</organism>
<dbReference type="VEuPathDB" id="FungiDB:RhiirA1_397185"/>
<dbReference type="AlphaFoldDB" id="A0A2N0RI66"/>
<proteinExistence type="predicted"/>
<accession>A0A2N0RI66</accession>
<dbReference type="Proteomes" id="UP000232688">
    <property type="component" value="Unassembled WGS sequence"/>
</dbReference>
<dbReference type="VEuPathDB" id="FungiDB:RhiirFUN_017352"/>
<name>A0A2N0RI66_9GLOM</name>
<comment type="caution">
    <text evidence="1">The sequence shown here is derived from an EMBL/GenBank/DDBJ whole genome shotgun (WGS) entry which is preliminary data.</text>
</comment>
<sequence length="350" mass="40647">MHYIDLGLFKYQLEFTQDILKAVRGTELQKKIDDQLHQIPRFPGLKLLHKLGYLNVLTTSDYRNIMKIALFALDEIFEGNEITCKELCELYAKFSKMYIMSKKEMYTEKDLKIFEIPRFPGLKLLHKLGHLNILTASDYRNIMKIALFVLNEIFEGNEITCKELCKLYAKFSKMYIMSRKEMYTEEDLKIFEIINYSQQLLIGALISKRSSLHCPLLTAIFQSYTVGGITQVKHKELTSSAKKVIHRKAKGFGKVLWELTLDNIDQKIKSLKKSENPPHSNFIEGLSQLISTLDTFLDTSSQESESDEFYIKIYDSVHLEDRHILRMTGEFQGKEWFGNIAMVNGPKDHG</sequence>
<reference evidence="1 2" key="2">
    <citation type="submission" date="2017-10" db="EMBL/GenBank/DDBJ databases">
        <title>Genome analyses suggest a sexual origin of heterokaryosis in a supposedly ancient asexual fungus.</title>
        <authorList>
            <person name="Corradi N."/>
            <person name="Sedzielewska K."/>
            <person name="Noel J."/>
            <person name="Charron P."/>
            <person name="Farinelli L."/>
            <person name="Marton T."/>
            <person name="Kruger M."/>
            <person name="Pelin A."/>
            <person name="Brachmann A."/>
            <person name="Corradi N."/>
        </authorList>
    </citation>
    <scope>NUCLEOTIDE SEQUENCE [LARGE SCALE GENOMIC DNA]</scope>
    <source>
        <strain evidence="1 2">A1</strain>
    </source>
</reference>
<dbReference type="VEuPathDB" id="FungiDB:FUN_000308"/>